<dbReference type="EMBL" id="JACMSC010000011">
    <property type="protein sequence ID" value="KAG6501491.1"/>
    <property type="molecule type" value="Genomic_DNA"/>
</dbReference>
<dbReference type="Proteomes" id="UP000734854">
    <property type="component" value="Unassembled WGS sequence"/>
</dbReference>
<reference evidence="1 2" key="1">
    <citation type="submission" date="2020-08" db="EMBL/GenBank/DDBJ databases">
        <title>Plant Genome Project.</title>
        <authorList>
            <person name="Zhang R.-G."/>
        </authorList>
    </citation>
    <scope>NUCLEOTIDE SEQUENCE [LARGE SCALE GENOMIC DNA]</scope>
    <source>
        <tissue evidence="1">Rhizome</tissue>
    </source>
</reference>
<keyword evidence="2" id="KW-1185">Reference proteome</keyword>
<proteinExistence type="predicted"/>
<gene>
    <name evidence="1" type="ORF">ZIOFF_041372</name>
</gene>
<name>A0A8J5L597_ZINOF</name>
<protein>
    <submittedName>
        <fullName evidence="1">Uncharacterized protein</fullName>
    </submittedName>
</protein>
<accession>A0A8J5L597</accession>
<evidence type="ECO:0000313" key="2">
    <source>
        <dbReference type="Proteomes" id="UP000734854"/>
    </source>
</evidence>
<dbReference type="AlphaFoldDB" id="A0A8J5L597"/>
<comment type="caution">
    <text evidence="1">The sequence shown here is derived from an EMBL/GenBank/DDBJ whole genome shotgun (WGS) entry which is preliminary data.</text>
</comment>
<organism evidence="1 2">
    <name type="scientific">Zingiber officinale</name>
    <name type="common">Ginger</name>
    <name type="synonym">Amomum zingiber</name>
    <dbReference type="NCBI Taxonomy" id="94328"/>
    <lineage>
        <taxon>Eukaryota</taxon>
        <taxon>Viridiplantae</taxon>
        <taxon>Streptophyta</taxon>
        <taxon>Embryophyta</taxon>
        <taxon>Tracheophyta</taxon>
        <taxon>Spermatophyta</taxon>
        <taxon>Magnoliopsida</taxon>
        <taxon>Liliopsida</taxon>
        <taxon>Zingiberales</taxon>
        <taxon>Zingiberaceae</taxon>
        <taxon>Zingiber</taxon>
    </lineage>
</organism>
<evidence type="ECO:0000313" key="1">
    <source>
        <dbReference type="EMBL" id="KAG6501491.1"/>
    </source>
</evidence>
<sequence length="93" mass="10376">MIPEKSILDDDLDEAFLREVDAICEKRSTVKKERLGEEAVENKGCVVGGYKDLGSCRLRGLFGDADDESLKLHKKWKDIHNGLTRADTAQIGN</sequence>